<dbReference type="Gene3D" id="3.90.1490.10">
    <property type="entry name" value="putative n-type atp pyrophosphatase, domain 2"/>
    <property type="match status" value="1"/>
</dbReference>
<dbReference type="InterPro" id="IPR014729">
    <property type="entry name" value="Rossmann-like_a/b/a_fold"/>
</dbReference>
<dbReference type="NCBIfam" id="TIGR00290">
    <property type="entry name" value="MJ0570_dom"/>
    <property type="match status" value="1"/>
</dbReference>
<dbReference type="InterPro" id="IPR030662">
    <property type="entry name" value="DPH6/MJ0570"/>
</dbReference>
<dbReference type="AlphaFoldDB" id="X1CDU9"/>
<dbReference type="GO" id="GO:0017178">
    <property type="term" value="F:diphthine-ammonia ligase activity"/>
    <property type="evidence" value="ECO:0007669"/>
    <property type="project" value="TreeGrafter"/>
</dbReference>
<organism evidence="2">
    <name type="scientific">marine sediment metagenome</name>
    <dbReference type="NCBI Taxonomy" id="412755"/>
    <lineage>
        <taxon>unclassified sequences</taxon>
        <taxon>metagenomes</taxon>
        <taxon>ecological metagenomes</taxon>
    </lineage>
</organism>
<dbReference type="EMBL" id="BART01013893">
    <property type="protein sequence ID" value="GAG82411.1"/>
    <property type="molecule type" value="Genomic_DNA"/>
</dbReference>
<dbReference type="CDD" id="cd01994">
    <property type="entry name" value="AANH_PF0828-like"/>
    <property type="match status" value="1"/>
</dbReference>
<sequence>MTEYVALLSGGKDSLLALELSLPNYDINTILTVIPENQESYMFHTPALEAIDYVEKALNIPLVKVFTPGEKEKELDDLHRAIQKIHPKGIIAGAIASTYQRDRLRKICDKEQIDLVTPLWGKDPHWVIQTLLSRKYEVIFVGVAAQGLDKEWLGRTLTPEVYEELKFMENKYHVNVCGEGREYET</sequence>
<reference evidence="2" key="1">
    <citation type="journal article" date="2014" name="Front. Microbiol.">
        <title>High frequency of phylogenetically diverse reductive dehalogenase-homologous genes in deep subseafloor sedimentary metagenomes.</title>
        <authorList>
            <person name="Kawai M."/>
            <person name="Futagami T."/>
            <person name="Toyoda A."/>
            <person name="Takaki Y."/>
            <person name="Nishi S."/>
            <person name="Hori S."/>
            <person name="Arai W."/>
            <person name="Tsubouchi T."/>
            <person name="Morono Y."/>
            <person name="Uchiyama I."/>
            <person name="Ito T."/>
            <person name="Fujiyama A."/>
            <person name="Inagaki F."/>
            <person name="Takami H."/>
        </authorList>
    </citation>
    <scope>NUCLEOTIDE SEQUENCE</scope>
    <source>
        <strain evidence="2">Expedition CK06-06</strain>
    </source>
</reference>
<dbReference type="Gene3D" id="3.40.50.620">
    <property type="entry name" value="HUPs"/>
    <property type="match status" value="1"/>
</dbReference>
<dbReference type="Pfam" id="PF01902">
    <property type="entry name" value="Diphthami_syn_2"/>
    <property type="match status" value="1"/>
</dbReference>
<dbReference type="InterPro" id="IPR022427">
    <property type="entry name" value="MJ0570_ATP-bd"/>
</dbReference>
<dbReference type="PANTHER" id="PTHR12196:SF2">
    <property type="entry name" value="DIPHTHINE--AMMONIA LIGASE"/>
    <property type="match status" value="1"/>
</dbReference>
<accession>X1CDU9</accession>
<feature type="domain" description="Diphthamide synthase" evidence="1">
    <location>
        <begin position="5"/>
        <end position="185"/>
    </location>
</feature>
<evidence type="ECO:0000313" key="2">
    <source>
        <dbReference type="EMBL" id="GAG82411.1"/>
    </source>
</evidence>
<feature type="non-terminal residue" evidence="2">
    <location>
        <position position="185"/>
    </location>
</feature>
<gene>
    <name evidence="2" type="ORF">S01H4_28117</name>
</gene>
<comment type="caution">
    <text evidence="2">The sequence shown here is derived from an EMBL/GenBank/DDBJ whole genome shotgun (WGS) entry which is preliminary data.</text>
</comment>
<dbReference type="InterPro" id="IPR002761">
    <property type="entry name" value="Diphthami_syn_dom"/>
</dbReference>
<dbReference type="NCBIfam" id="TIGR03679">
    <property type="entry name" value="arCOG00187"/>
    <property type="match status" value="1"/>
</dbReference>
<name>X1CDU9_9ZZZZ</name>
<proteinExistence type="predicted"/>
<protein>
    <recommendedName>
        <fullName evidence="1">Diphthamide synthase domain-containing protein</fullName>
    </recommendedName>
</protein>
<dbReference type="PANTHER" id="PTHR12196">
    <property type="entry name" value="DOMAIN OF UNKNOWN FUNCTION 71 DUF71 -CONTAINING PROTEIN"/>
    <property type="match status" value="1"/>
</dbReference>
<dbReference type="SUPFAM" id="SSF52402">
    <property type="entry name" value="Adenine nucleotide alpha hydrolases-like"/>
    <property type="match status" value="1"/>
</dbReference>
<evidence type="ECO:0000259" key="1">
    <source>
        <dbReference type="Pfam" id="PF01902"/>
    </source>
</evidence>
<dbReference type="GO" id="GO:0017183">
    <property type="term" value="P:protein histidyl modification to diphthamide"/>
    <property type="evidence" value="ECO:0007669"/>
    <property type="project" value="TreeGrafter"/>
</dbReference>